<evidence type="ECO:0000256" key="2">
    <source>
        <dbReference type="SAM" id="MobiDB-lite"/>
    </source>
</evidence>
<feature type="domain" description="Calcineurin-like phosphoesterase" evidence="3">
    <location>
        <begin position="627"/>
        <end position="847"/>
    </location>
</feature>
<name>A0A939H8Z9_9CLOT</name>
<dbReference type="Gene3D" id="3.90.780.10">
    <property type="entry name" value="5'-Nucleotidase, C-terminal domain"/>
    <property type="match status" value="2"/>
</dbReference>
<feature type="domain" description="5'-Nucleotidase C-terminal" evidence="4">
    <location>
        <begin position="926"/>
        <end position="1071"/>
    </location>
</feature>
<evidence type="ECO:0000256" key="1">
    <source>
        <dbReference type="ARBA" id="ARBA00022729"/>
    </source>
</evidence>
<reference evidence="5" key="1">
    <citation type="submission" date="2021-03" db="EMBL/GenBank/DDBJ databases">
        <title>Proteiniclasticum marinus sp. nov., isolated from tidal flat sediment.</title>
        <authorList>
            <person name="Namirimu T."/>
            <person name="Yang J.-A."/>
            <person name="Yang S.-H."/>
            <person name="Kim Y.-J."/>
            <person name="Kwon K.K."/>
        </authorList>
    </citation>
    <scope>NUCLEOTIDE SEQUENCE</scope>
    <source>
        <strain evidence="5">SCR006</strain>
    </source>
</reference>
<dbReference type="SUPFAM" id="SSF55816">
    <property type="entry name" value="5'-nucleotidase (syn. UDP-sugar hydrolase), C-terminal domain"/>
    <property type="match status" value="2"/>
</dbReference>
<organism evidence="5 6">
    <name type="scientific">Proteiniclasticum aestuarii</name>
    <dbReference type="NCBI Taxonomy" id="2817862"/>
    <lineage>
        <taxon>Bacteria</taxon>
        <taxon>Bacillati</taxon>
        <taxon>Bacillota</taxon>
        <taxon>Clostridia</taxon>
        <taxon>Eubacteriales</taxon>
        <taxon>Clostridiaceae</taxon>
        <taxon>Proteiniclasticum</taxon>
    </lineage>
</organism>
<dbReference type="AlphaFoldDB" id="A0A939H8Z9"/>
<feature type="domain" description="5'-Nucleotidase C-terminal" evidence="4">
    <location>
        <begin position="442"/>
        <end position="580"/>
    </location>
</feature>
<dbReference type="GO" id="GO:0030288">
    <property type="term" value="C:outer membrane-bounded periplasmic space"/>
    <property type="evidence" value="ECO:0007669"/>
    <property type="project" value="TreeGrafter"/>
</dbReference>
<dbReference type="Pfam" id="PF02872">
    <property type="entry name" value="5_nucleotid_C"/>
    <property type="match status" value="2"/>
</dbReference>
<gene>
    <name evidence="5" type="ORF">J3A84_03880</name>
</gene>
<accession>A0A939H8Z9</accession>
<sequence length="1149" mass="125888">MKRRKSIRSLSIVLALIFSFALIPGQRFYADEVPIDPPATVETEPSAEEAVPPAPDAEEPGEPIEEVPMEETAEPEAGAPEEEPVTETKPEESADEALEEPVESEEMMTTSALMAPMAITELSTSVVLDYYSINDFHGTVDDSASSSNPGIARLQTYLLSQKKQNPYTYFLSAGDHYQGSPISNLTHGDVVNEILTHMGLLASAIGNHEFDWGSDLIPLWAEDGGFPFVASNIEVEEANKPAGWDDHVKPYYIHEVMVDGVPVRIGFIGIATPETSYKTSAENVEGFEFTDPVLAVENWTNELRTNHDVDAVIALTHLGSFMKDGKVTGEAADLAMELDVDLDAIVTGHTHQVVNGTVNDIVIVQGQYNGRSLSKISLSFDLTGTTEAPVVELTDVKGDVIDMKAMKASLTEDPAVRAIIDEYYVELGPILEEELGTIAYNLPHDTDTMQVTPMGQFVAQTMAELGGTEIAIINGGGIRGGFEAGTITMGDMYSILPFDNTLVTLKVTGAELKKLIEHGIYPPTFRPGQFYGIEVWYDKDAEAGKKITKIQLLDGTPVEDDEIYTVSTLDFLISGGDKYDYSKATDVEDTYLPLRDLIAEAIEEMGEIDFVYETNLYIKQTLSMDYYAINDFHGNVDSSGSSKNPGLARIQTFLKQRIEENTHTYFLSAGDHFQGTAISNLTHGEVVNEILKEMNLLASAVGNHEFDWGSDLIPTWAKDGEYLFLASNIEVEEDKKPEGWDDHVVPFTVQDHIVNGTEVKIGFIGIATPETKFKTAAENVVGYTFTDPVEATNKWVKVLKEQEHVDAIIALTHLGSFQKDGVISGEIVEYANEVEGIDAIFTGHTHQVVNGRVNDIAIVQGGYNGRNLSQITLDFEVDDTVVTLLAATGNVINMTELIPELEEDAAVKAIVDKYYEELAPILNEVLGELKNDLPHDTDEMQVTPMGQFIAKSLAEIGGTQIAIINGGGIRRGFDKGDITMGLMYELLPFDNTLVTLKVTGAELKKLIEHGLHPEDFRPGQFYGIEVWYDDEAEAGNRISSIRLLDGTLVKDDGIYSVSTLDFLLTGGDNYDYSKATDVVDTYIPVRDVIAEMIREKEVISHEYVEHLHVGEDERLPAAGSIGDSLYYGMGVMSILAAGVISRKGKKKAA</sequence>
<dbReference type="SUPFAM" id="SSF56300">
    <property type="entry name" value="Metallo-dependent phosphatases"/>
    <property type="match status" value="2"/>
</dbReference>
<dbReference type="InterPro" id="IPR008334">
    <property type="entry name" value="5'-Nucleotdase_C"/>
</dbReference>
<dbReference type="InterPro" id="IPR004843">
    <property type="entry name" value="Calcineurin-like_PHP"/>
</dbReference>
<dbReference type="Proteomes" id="UP000664218">
    <property type="component" value="Unassembled WGS sequence"/>
</dbReference>
<dbReference type="Gene3D" id="3.60.21.10">
    <property type="match status" value="2"/>
</dbReference>
<dbReference type="PANTHER" id="PTHR11575:SF24">
    <property type="entry name" value="5'-NUCLEOTIDASE"/>
    <property type="match status" value="1"/>
</dbReference>
<dbReference type="InterPro" id="IPR036907">
    <property type="entry name" value="5'-Nucleotdase_C_sf"/>
</dbReference>
<evidence type="ECO:0000313" key="5">
    <source>
        <dbReference type="EMBL" id="MBO1264183.1"/>
    </source>
</evidence>
<dbReference type="PANTHER" id="PTHR11575">
    <property type="entry name" value="5'-NUCLEOTIDASE-RELATED"/>
    <property type="match status" value="1"/>
</dbReference>
<dbReference type="GO" id="GO:0009166">
    <property type="term" value="P:nucleotide catabolic process"/>
    <property type="evidence" value="ECO:0007669"/>
    <property type="project" value="InterPro"/>
</dbReference>
<dbReference type="RefSeq" id="WP_207598699.1">
    <property type="nucleotide sequence ID" value="NZ_JAFNJU010000002.1"/>
</dbReference>
<evidence type="ECO:0000259" key="4">
    <source>
        <dbReference type="Pfam" id="PF02872"/>
    </source>
</evidence>
<evidence type="ECO:0000313" key="6">
    <source>
        <dbReference type="Proteomes" id="UP000664218"/>
    </source>
</evidence>
<proteinExistence type="predicted"/>
<feature type="compositionally biased region" description="Acidic residues" evidence="2">
    <location>
        <begin position="56"/>
        <end position="85"/>
    </location>
</feature>
<dbReference type="GO" id="GO:0016787">
    <property type="term" value="F:hydrolase activity"/>
    <property type="evidence" value="ECO:0007669"/>
    <property type="project" value="InterPro"/>
</dbReference>
<dbReference type="InterPro" id="IPR006179">
    <property type="entry name" value="5_nucleotidase/apyrase"/>
</dbReference>
<protein>
    <submittedName>
        <fullName evidence="5">5'-nucleotidase C-terminal domain-containing protein</fullName>
    </submittedName>
</protein>
<evidence type="ECO:0000259" key="3">
    <source>
        <dbReference type="Pfam" id="PF00149"/>
    </source>
</evidence>
<feature type="domain" description="Calcineurin-like phosphoesterase" evidence="3">
    <location>
        <begin position="133"/>
        <end position="352"/>
    </location>
</feature>
<feature type="compositionally biased region" description="Low complexity" evidence="2">
    <location>
        <begin position="38"/>
        <end position="51"/>
    </location>
</feature>
<feature type="compositionally biased region" description="Acidic residues" evidence="2">
    <location>
        <begin position="93"/>
        <end position="106"/>
    </location>
</feature>
<dbReference type="InterPro" id="IPR029052">
    <property type="entry name" value="Metallo-depent_PP-like"/>
</dbReference>
<comment type="caution">
    <text evidence="5">The sequence shown here is derived from an EMBL/GenBank/DDBJ whole genome shotgun (WGS) entry which is preliminary data.</text>
</comment>
<keyword evidence="1" id="KW-0732">Signal</keyword>
<dbReference type="CDD" id="cd00845">
    <property type="entry name" value="MPP_UshA_N_like"/>
    <property type="match status" value="2"/>
</dbReference>
<feature type="region of interest" description="Disordered" evidence="2">
    <location>
        <begin position="35"/>
        <end position="106"/>
    </location>
</feature>
<dbReference type="Pfam" id="PF00149">
    <property type="entry name" value="Metallophos"/>
    <property type="match status" value="2"/>
</dbReference>
<keyword evidence="6" id="KW-1185">Reference proteome</keyword>
<dbReference type="EMBL" id="JAFNJU010000002">
    <property type="protein sequence ID" value="MBO1264183.1"/>
    <property type="molecule type" value="Genomic_DNA"/>
</dbReference>
<dbReference type="PRINTS" id="PR01607">
    <property type="entry name" value="APYRASEFAMLY"/>
</dbReference>